<feature type="transmembrane region" description="Helical" evidence="1">
    <location>
        <begin position="35"/>
        <end position="53"/>
    </location>
</feature>
<sequence>MPQSTGLRPVHWLLLLISAVAYVALAYTVPRQSFWLLLTWMAVAFGAYAALWYTRLPLKAGLAAALLLRLLWLPALPPFSDDYHRFRWDGLLVAAGINPYQFRPDEFTLPGHPAQTQAKTGLADTLSPVQHPPQHLLSAAAQHQLAVEYPLLNSPHYYSVYPPVCQAVFVAAVKMFPTSATGFAFLLRLVLLAAELVTAWLLGRLLLAFGQDARRALLYLLNPLVLVELTGNLHFEALVICLLLLLLGLLWRGRVVLAGVALGLAVATKFLPLLVLPLLVRRLGWWRWLLFSVVTGATLLVVFVPFLSWELFSNIGKSLNLYFRSFEFNASFYYLLRPVGQWLTGYNEIARIGPALALTTAVGGLLLAAREPHPNWPMLPRALLLLLTLYYLLATTVHPWYITPLVALSVFSHYRFALVWSGMAVLSYAAYQTLAYTENLWLVGLEYAVVIGLFLWEMRRPRPRPVADLRQR</sequence>
<dbReference type="Pfam" id="PF26314">
    <property type="entry name" value="MptA_B_family"/>
    <property type="match status" value="1"/>
</dbReference>
<accession>A0A4Z0MM66</accession>
<feature type="transmembrane region" description="Helical" evidence="1">
    <location>
        <begin position="288"/>
        <end position="307"/>
    </location>
</feature>
<evidence type="ECO:0000313" key="2">
    <source>
        <dbReference type="EMBL" id="TGD80651.1"/>
    </source>
</evidence>
<keyword evidence="1" id="KW-1133">Transmembrane helix</keyword>
<dbReference type="RefSeq" id="WP_135530795.1">
    <property type="nucleotide sequence ID" value="NZ_SRKZ01000003.1"/>
</dbReference>
<dbReference type="Proteomes" id="UP000298284">
    <property type="component" value="Unassembled WGS sequence"/>
</dbReference>
<evidence type="ECO:0000256" key="1">
    <source>
        <dbReference type="SAM" id="Phobius"/>
    </source>
</evidence>
<keyword evidence="1" id="KW-0472">Membrane</keyword>
<dbReference type="OrthoDB" id="1491846at2"/>
<feature type="transmembrane region" description="Helical" evidence="1">
    <location>
        <begin position="12"/>
        <end position="29"/>
    </location>
</feature>
<gene>
    <name evidence="2" type="ORF">EU557_12550</name>
</gene>
<keyword evidence="1" id="KW-0812">Transmembrane</keyword>
<reference evidence="2 3" key="1">
    <citation type="submission" date="2019-04" db="EMBL/GenBank/DDBJ databases">
        <authorList>
            <person name="Feng G."/>
            <person name="Zhang J."/>
            <person name="Zhu H."/>
        </authorList>
    </citation>
    <scope>NUCLEOTIDE SEQUENCE [LARGE SCALE GENOMIC DNA]</scope>
    <source>
        <strain evidence="2 3">JCM 19491</strain>
    </source>
</reference>
<feature type="transmembrane region" description="Helical" evidence="1">
    <location>
        <begin position="348"/>
        <end position="369"/>
    </location>
</feature>
<evidence type="ECO:0008006" key="4">
    <source>
        <dbReference type="Google" id="ProtNLM"/>
    </source>
</evidence>
<feature type="transmembrane region" description="Helical" evidence="1">
    <location>
        <begin position="255"/>
        <end position="276"/>
    </location>
</feature>
<protein>
    <recommendedName>
        <fullName evidence="4">DUF2029 domain-containing protein</fullName>
    </recommendedName>
</protein>
<feature type="transmembrane region" description="Helical" evidence="1">
    <location>
        <begin position="440"/>
        <end position="456"/>
    </location>
</feature>
<keyword evidence="3" id="KW-1185">Reference proteome</keyword>
<feature type="transmembrane region" description="Helical" evidence="1">
    <location>
        <begin position="219"/>
        <end position="249"/>
    </location>
</feature>
<evidence type="ECO:0000313" key="3">
    <source>
        <dbReference type="Proteomes" id="UP000298284"/>
    </source>
</evidence>
<organism evidence="2 3">
    <name type="scientific">Hymenobacter wooponensis</name>
    <dbReference type="NCBI Taxonomy" id="1525360"/>
    <lineage>
        <taxon>Bacteria</taxon>
        <taxon>Pseudomonadati</taxon>
        <taxon>Bacteroidota</taxon>
        <taxon>Cytophagia</taxon>
        <taxon>Cytophagales</taxon>
        <taxon>Hymenobacteraceae</taxon>
        <taxon>Hymenobacter</taxon>
    </lineage>
</organism>
<feature type="transmembrane region" description="Helical" evidence="1">
    <location>
        <begin position="381"/>
        <end position="402"/>
    </location>
</feature>
<proteinExistence type="predicted"/>
<dbReference type="AlphaFoldDB" id="A0A4Z0MM66"/>
<comment type="caution">
    <text evidence="2">The sequence shown here is derived from an EMBL/GenBank/DDBJ whole genome shotgun (WGS) entry which is preliminary data.</text>
</comment>
<feature type="transmembrane region" description="Helical" evidence="1">
    <location>
        <begin position="185"/>
        <end position="207"/>
    </location>
</feature>
<name>A0A4Z0MM66_9BACT</name>
<dbReference type="EMBL" id="SRKZ01000003">
    <property type="protein sequence ID" value="TGD80651.1"/>
    <property type="molecule type" value="Genomic_DNA"/>
</dbReference>